<evidence type="ECO:0000256" key="2">
    <source>
        <dbReference type="ARBA" id="ARBA00007532"/>
    </source>
</evidence>
<dbReference type="PANTHER" id="PTHR22912:SF217">
    <property type="entry name" value="DIHYDROLIPOYL DEHYDROGENASE"/>
    <property type="match status" value="1"/>
</dbReference>
<evidence type="ECO:0000256" key="3">
    <source>
        <dbReference type="ARBA" id="ARBA00022630"/>
    </source>
</evidence>
<dbReference type="GO" id="GO:0006103">
    <property type="term" value="P:2-oxoglutarate metabolic process"/>
    <property type="evidence" value="ECO:0007669"/>
    <property type="project" value="TreeGrafter"/>
</dbReference>
<evidence type="ECO:0000256" key="1">
    <source>
        <dbReference type="ARBA" id="ARBA00001974"/>
    </source>
</evidence>
<evidence type="ECO:0000256" key="5">
    <source>
        <dbReference type="ARBA" id="ARBA00023002"/>
    </source>
</evidence>
<evidence type="ECO:0000259" key="7">
    <source>
        <dbReference type="Pfam" id="PF02852"/>
    </source>
</evidence>
<dbReference type="Pfam" id="PF02852">
    <property type="entry name" value="Pyr_redox_dim"/>
    <property type="match status" value="1"/>
</dbReference>
<keyword evidence="6" id="KW-0520">NAD</keyword>
<name>A0A645HFA5_9ZZZZ</name>
<comment type="cofactor">
    <cofactor evidence="1">
        <name>FAD</name>
        <dbReference type="ChEBI" id="CHEBI:57692"/>
    </cofactor>
</comment>
<keyword evidence="4" id="KW-0274">FAD</keyword>
<evidence type="ECO:0000256" key="6">
    <source>
        <dbReference type="ARBA" id="ARBA00023027"/>
    </source>
</evidence>
<comment type="caution">
    <text evidence="8">The sequence shown here is derived from an EMBL/GenBank/DDBJ whole genome shotgun (WGS) entry which is preliminary data.</text>
</comment>
<dbReference type="InterPro" id="IPR004099">
    <property type="entry name" value="Pyr_nucl-diS_OxRdtase_dimer"/>
</dbReference>
<dbReference type="Gene3D" id="3.30.390.30">
    <property type="match status" value="1"/>
</dbReference>
<dbReference type="EMBL" id="VSSQ01091220">
    <property type="protein sequence ID" value="MPN36849.1"/>
    <property type="molecule type" value="Genomic_DNA"/>
</dbReference>
<dbReference type="InterPro" id="IPR016156">
    <property type="entry name" value="FAD/NAD-linked_Rdtase_dimer_sf"/>
</dbReference>
<dbReference type="GO" id="GO:0050660">
    <property type="term" value="F:flavin adenine dinucleotide binding"/>
    <property type="evidence" value="ECO:0007669"/>
    <property type="project" value="TreeGrafter"/>
</dbReference>
<protein>
    <submittedName>
        <fullName evidence="8">Dihydrolipoyl dehydrogenase</fullName>
        <ecNumber evidence="8">1.8.1.4</ecNumber>
    </submittedName>
</protein>
<keyword evidence="3" id="KW-0285">Flavoprotein</keyword>
<sequence>MTEDEAKEKNIEYLVGKSMFGANGKALTMGEGEGFVKVLAEKESHKIIGVHIMGPHASDIIHDGAMAIQNGLTVENIKESVFSHPTLSEVFYEAVCGCIGEAIHSLPKKK</sequence>
<accession>A0A645HFA5</accession>
<dbReference type="InterPro" id="IPR050151">
    <property type="entry name" value="Class-I_Pyr_Nuc-Dis_Oxidored"/>
</dbReference>
<dbReference type="GO" id="GO:0004148">
    <property type="term" value="F:dihydrolipoyl dehydrogenase (NADH) activity"/>
    <property type="evidence" value="ECO:0007669"/>
    <property type="project" value="UniProtKB-EC"/>
</dbReference>
<feature type="domain" description="Pyridine nucleotide-disulphide oxidoreductase dimerisation" evidence="7">
    <location>
        <begin position="1"/>
        <end position="94"/>
    </location>
</feature>
<dbReference type="PANTHER" id="PTHR22912">
    <property type="entry name" value="DISULFIDE OXIDOREDUCTASE"/>
    <property type="match status" value="1"/>
</dbReference>
<dbReference type="EC" id="1.8.1.4" evidence="8"/>
<keyword evidence="5 8" id="KW-0560">Oxidoreductase</keyword>
<reference evidence="8" key="1">
    <citation type="submission" date="2019-08" db="EMBL/GenBank/DDBJ databases">
        <authorList>
            <person name="Kucharzyk K."/>
            <person name="Murdoch R.W."/>
            <person name="Higgins S."/>
            <person name="Loffler F."/>
        </authorList>
    </citation>
    <scope>NUCLEOTIDE SEQUENCE</scope>
</reference>
<dbReference type="AlphaFoldDB" id="A0A645HFA5"/>
<evidence type="ECO:0000256" key="4">
    <source>
        <dbReference type="ARBA" id="ARBA00022827"/>
    </source>
</evidence>
<evidence type="ECO:0000313" key="8">
    <source>
        <dbReference type="EMBL" id="MPN36849.1"/>
    </source>
</evidence>
<dbReference type="SUPFAM" id="SSF55424">
    <property type="entry name" value="FAD/NAD-linked reductases, dimerisation (C-terminal) domain"/>
    <property type="match status" value="1"/>
</dbReference>
<proteinExistence type="inferred from homology"/>
<comment type="similarity">
    <text evidence="2">Belongs to the class-I pyridine nucleotide-disulfide oxidoreductase family.</text>
</comment>
<dbReference type="FunFam" id="3.30.390.30:FF:000001">
    <property type="entry name" value="Dihydrolipoyl dehydrogenase"/>
    <property type="match status" value="1"/>
</dbReference>
<dbReference type="PRINTS" id="PR00411">
    <property type="entry name" value="PNDRDTASEI"/>
</dbReference>
<organism evidence="8">
    <name type="scientific">bioreactor metagenome</name>
    <dbReference type="NCBI Taxonomy" id="1076179"/>
    <lineage>
        <taxon>unclassified sequences</taxon>
        <taxon>metagenomes</taxon>
        <taxon>ecological metagenomes</taxon>
    </lineage>
</organism>
<gene>
    <name evidence="8" type="primary">lpdG_9</name>
    <name evidence="8" type="ORF">SDC9_184361</name>
</gene>